<dbReference type="InterPro" id="IPR002560">
    <property type="entry name" value="Transposase_DDE"/>
</dbReference>
<gene>
    <name evidence="2" type="ORF">CON65_14520</name>
</gene>
<dbReference type="Gene3D" id="1.10.10.60">
    <property type="entry name" value="Homeodomain-like"/>
    <property type="match status" value="1"/>
</dbReference>
<dbReference type="PANTHER" id="PTHR33498">
    <property type="entry name" value="TRANSPOSASE FOR INSERTION SEQUENCE ELEMENT IS1557"/>
    <property type="match status" value="1"/>
</dbReference>
<feature type="domain" description="HTH IS21-type" evidence="1">
    <location>
        <begin position="167"/>
        <end position="230"/>
    </location>
</feature>
<dbReference type="PROSITE" id="PS50531">
    <property type="entry name" value="HTH_IS21"/>
    <property type="match status" value="1"/>
</dbReference>
<dbReference type="Proteomes" id="UP000221020">
    <property type="component" value="Unassembled WGS sequence"/>
</dbReference>
<name>A0AA91VB10_9BACI</name>
<dbReference type="InterPro" id="IPR009057">
    <property type="entry name" value="Homeodomain-like_sf"/>
</dbReference>
<dbReference type="SUPFAM" id="SSF46689">
    <property type="entry name" value="Homeodomain-like"/>
    <property type="match status" value="1"/>
</dbReference>
<dbReference type="InterPro" id="IPR006120">
    <property type="entry name" value="Resolvase_HTH_dom"/>
</dbReference>
<dbReference type="PANTHER" id="PTHR33498:SF1">
    <property type="entry name" value="TRANSPOSASE FOR INSERTION SEQUENCE ELEMENT IS1557"/>
    <property type="match status" value="1"/>
</dbReference>
<dbReference type="Pfam" id="PF01610">
    <property type="entry name" value="DDE_Tnp_ISL3"/>
    <property type="match status" value="2"/>
</dbReference>
<protein>
    <recommendedName>
        <fullName evidence="1">HTH IS21-type domain-containing protein</fullName>
    </recommendedName>
</protein>
<dbReference type="CDD" id="cd00569">
    <property type="entry name" value="HTH_Hin_like"/>
    <property type="match status" value="1"/>
</dbReference>
<comment type="caution">
    <text evidence="2">The sequence shown here is derived from an EMBL/GenBank/DDBJ whole genome shotgun (WGS) entry which is preliminary data.</text>
</comment>
<dbReference type="GO" id="GO:0003677">
    <property type="term" value="F:DNA binding"/>
    <property type="evidence" value="ECO:0007669"/>
    <property type="project" value="InterPro"/>
</dbReference>
<dbReference type="Pfam" id="PF02796">
    <property type="entry name" value="HTH_7"/>
    <property type="match status" value="1"/>
</dbReference>
<evidence type="ECO:0000313" key="2">
    <source>
        <dbReference type="EMBL" id="PED81946.1"/>
    </source>
</evidence>
<evidence type="ECO:0000313" key="3">
    <source>
        <dbReference type="Proteomes" id="UP000221020"/>
    </source>
</evidence>
<dbReference type="GO" id="GO:0000150">
    <property type="term" value="F:DNA strand exchange activity"/>
    <property type="evidence" value="ECO:0007669"/>
    <property type="project" value="InterPro"/>
</dbReference>
<dbReference type="AlphaFoldDB" id="A0AA91VB10"/>
<organism evidence="2 3">
    <name type="scientific">Bacillus pseudomycoides</name>
    <dbReference type="NCBI Taxonomy" id="64104"/>
    <lineage>
        <taxon>Bacteria</taxon>
        <taxon>Bacillati</taxon>
        <taxon>Bacillota</taxon>
        <taxon>Bacilli</taxon>
        <taxon>Bacillales</taxon>
        <taxon>Bacillaceae</taxon>
        <taxon>Bacillus</taxon>
        <taxon>Bacillus cereus group</taxon>
    </lineage>
</organism>
<proteinExistence type="predicted"/>
<dbReference type="InterPro" id="IPR017894">
    <property type="entry name" value="HTH_IS21_transposase_type"/>
</dbReference>
<evidence type="ECO:0000259" key="1">
    <source>
        <dbReference type="PROSITE" id="PS50531"/>
    </source>
</evidence>
<dbReference type="InterPro" id="IPR047951">
    <property type="entry name" value="Transpos_ISL3"/>
</dbReference>
<accession>A0AA91VB10</accession>
<dbReference type="EMBL" id="NVOR01000049">
    <property type="protein sequence ID" value="PED81946.1"/>
    <property type="molecule type" value="Genomic_DNA"/>
</dbReference>
<reference evidence="2 3" key="1">
    <citation type="submission" date="2017-09" db="EMBL/GenBank/DDBJ databases">
        <title>Large-scale bioinformatics analysis of Bacillus genomes uncovers conserved roles of natural products in bacterial physiology.</title>
        <authorList>
            <consortium name="Agbiome Team Llc"/>
            <person name="Bleich R.M."/>
            <person name="Grubbs K.J."/>
            <person name="Santa Maria K.C."/>
            <person name="Allen S.E."/>
            <person name="Farag S."/>
            <person name="Shank E.A."/>
            <person name="Bowers A."/>
        </authorList>
    </citation>
    <scope>NUCLEOTIDE SEQUENCE [LARGE SCALE GENOMIC DNA]</scope>
    <source>
        <strain evidence="2 3">AFS092012</strain>
    </source>
</reference>
<sequence length="418" mass="48316">MVDLDTHQVVDLIRSRNGEEVTSWLKTFPNLEIVSRDGSITYAHSIAGAHPNAIQISDRFHLLQNLTKYCTEFFKSIIKTNVKIPVKTSKKAPLMNANNLNIPFTKKVKIANGLMDTGYTFHQIAKALQMDIRTVKKVLSMSLSEQEEYLISTMKISHEHKKLQKEKQICEARQLYKQGNSKRSIARQLGLDRRTISKYLNPETTGMHASLGQTRTSMLDPYAEEIKQYVTNRYTSVQIGAILRKKGYKGSTSTVRHYISKLKESFFEDPQLLHDTEFEFVKRKEIIALLFCSEKTKIKLSEEQIKEIYKLHSKIESVTNLVNDFRDILRQKRNDALQSWIERATALDIQPLNSFINGIERDLTAVKNAIAYEYNNGLAEGKINKLKLIKRTMYGRCLFDLLRNKILLLEYEKEVLFN</sequence>